<dbReference type="InterPro" id="IPR007318">
    <property type="entry name" value="Phopholipid_MeTrfase"/>
</dbReference>
<dbReference type="Proteomes" id="UP000037953">
    <property type="component" value="Unassembled WGS sequence"/>
</dbReference>
<dbReference type="AlphaFoldDB" id="A0A0N0ZUC1"/>
<dbReference type="EMBL" id="LJOD01000007">
    <property type="protein sequence ID" value="KPE50988.1"/>
    <property type="molecule type" value="Genomic_DNA"/>
</dbReference>
<dbReference type="OrthoDB" id="9782395at2"/>
<feature type="transmembrane region" description="Helical" evidence="5">
    <location>
        <begin position="90"/>
        <end position="110"/>
    </location>
</feature>
<proteinExistence type="predicted"/>
<dbReference type="PANTHER" id="PTHR12714">
    <property type="entry name" value="PROTEIN-S ISOPRENYLCYSTEINE O-METHYLTRANSFERASE"/>
    <property type="match status" value="1"/>
</dbReference>
<evidence type="ECO:0000256" key="4">
    <source>
        <dbReference type="ARBA" id="ARBA00023136"/>
    </source>
</evidence>
<sequence length="203" mass="23472">MTDFIRFFAPLYFIFFFITAFLGASLLVYTRTGRRPDVLPSDDSAYGLIGRYFKIILTALFIYTLLILLFPEKILSAFTIRFLDHPVSRYAGIFMMVSAFVWVITAQIQMKDSWRIGIDHTTKTKLVVTGLFRISRNPVFLGMTVALIGFLFLVPTIISFTFLLSGHMLMQIQIRLEEEYLLQQHGAGYMNYKKTTGRMLCFH</sequence>
<keyword evidence="6" id="KW-0503">Monooxygenase</keyword>
<name>A0A0N0ZUC1_CHRID</name>
<dbReference type="GO" id="GO:0016740">
    <property type="term" value="F:transferase activity"/>
    <property type="evidence" value="ECO:0007669"/>
    <property type="project" value="UniProtKB-ARBA"/>
</dbReference>
<protein>
    <submittedName>
        <fullName evidence="6">Beta-carotene 15,15'-monooxygenase</fullName>
    </submittedName>
</protein>
<evidence type="ECO:0000256" key="1">
    <source>
        <dbReference type="ARBA" id="ARBA00004127"/>
    </source>
</evidence>
<dbReference type="RefSeq" id="WP_062699736.1">
    <property type="nucleotide sequence ID" value="NZ_LJOD01000007.1"/>
</dbReference>
<dbReference type="GO" id="GO:0012505">
    <property type="term" value="C:endomembrane system"/>
    <property type="evidence" value="ECO:0007669"/>
    <property type="project" value="UniProtKB-SubCell"/>
</dbReference>
<keyword evidence="4 5" id="KW-0472">Membrane</keyword>
<dbReference type="PATRIC" id="fig|253.9.peg.4332"/>
<evidence type="ECO:0000256" key="5">
    <source>
        <dbReference type="SAM" id="Phobius"/>
    </source>
</evidence>
<feature type="transmembrane region" description="Helical" evidence="5">
    <location>
        <begin position="7"/>
        <end position="29"/>
    </location>
</feature>
<evidence type="ECO:0000313" key="7">
    <source>
        <dbReference type="Proteomes" id="UP000037953"/>
    </source>
</evidence>
<keyword evidence="6" id="KW-0560">Oxidoreductase</keyword>
<feature type="transmembrane region" description="Helical" evidence="5">
    <location>
        <begin position="139"/>
        <end position="165"/>
    </location>
</feature>
<evidence type="ECO:0000313" key="6">
    <source>
        <dbReference type="EMBL" id="KPE50988.1"/>
    </source>
</evidence>
<keyword evidence="3 5" id="KW-1133">Transmembrane helix</keyword>
<evidence type="ECO:0000256" key="2">
    <source>
        <dbReference type="ARBA" id="ARBA00022692"/>
    </source>
</evidence>
<organism evidence="6 7">
    <name type="scientific">Chryseobacterium indologenes</name>
    <name type="common">Flavobacterium indologenes</name>
    <dbReference type="NCBI Taxonomy" id="253"/>
    <lineage>
        <taxon>Bacteria</taxon>
        <taxon>Pseudomonadati</taxon>
        <taxon>Bacteroidota</taxon>
        <taxon>Flavobacteriia</taxon>
        <taxon>Flavobacteriales</taxon>
        <taxon>Weeksellaceae</taxon>
        <taxon>Chryseobacterium group</taxon>
        <taxon>Chryseobacterium</taxon>
    </lineage>
</organism>
<keyword evidence="2 5" id="KW-0812">Transmembrane</keyword>
<gene>
    <name evidence="6" type="ORF">AOB46_12415</name>
</gene>
<comment type="subcellular location">
    <subcellularLocation>
        <location evidence="1">Endomembrane system</location>
        <topology evidence="1">Multi-pass membrane protein</topology>
    </subcellularLocation>
</comment>
<comment type="caution">
    <text evidence="6">The sequence shown here is derived from an EMBL/GenBank/DDBJ whole genome shotgun (WGS) entry which is preliminary data.</text>
</comment>
<dbReference type="PANTHER" id="PTHR12714:SF9">
    <property type="entry name" value="PROTEIN-S-ISOPRENYLCYSTEINE O-METHYLTRANSFERASE"/>
    <property type="match status" value="1"/>
</dbReference>
<accession>A0A0N0ZUC1</accession>
<reference evidence="7" key="2">
    <citation type="submission" date="2015-09" db="EMBL/GenBank/DDBJ databases">
        <title>Draft genome sequence of a multidrug-resistant Chryseobacterium indologenes isolate from Malaysia.</title>
        <authorList>
            <person name="Yu C.Y."/>
            <person name="Ang G.Y."/>
            <person name="Chan K.-G."/>
        </authorList>
    </citation>
    <scope>NUCLEOTIDE SEQUENCE [LARGE SCALE GENOMIC DNA]</scope>
    <source>
        <strain evidence="7">CI_885</strain>
    </source>
</reference>
<feature type="transmembrane region" description="Helical" evidence="5">
    <location>
        <begin position="49"/>
        <end position="70"/>
    </location>
</feature>
<reference evidence="6 7" key="1">
    <citation type="journal article" date="2015" name="Genom Data">
        <title>Draft genome sequence of a multidrug-resistant Chryseobacterium indologenes isolate from Malaysia.</title>
        <authorList>
            <person name="Yu C.Y."/>
            <person name="Ang G.Y."/>
            <person name="Cheng H.J."/>
            <person name="Cheong Y.M."/>
            <person name="Yin W.F."/>
            <person name="Chan K.G."/>
        </authorList>
    </citation>
    <scope>NUCLEOTIDE SEQUENCE [LARGE SCALE GENOMIC DNA]</scope>
    <source>
        <strain evidence="6 7">CI_885</strain>
    </source>
</reference>
<dbReference type="Gene3D" id="1.20.120.1630">
    <property type="match status" value="1"/>
</dbReference>
<evidence type="ECO:0000256" key="3">
    <source>
        <dbReference type="ARBA" id="ARBA00022989"/>
    </source>
</evidence>
<dbReference type="GO" id="GO:0004497">
    <property type="term" value="F:monooxygenase activity"/>
    <property type="evidence" value="ECO:0007669"/>
    <property type="project" value="UniProtKB-KW"/>
</dbReference>
<dbReference type="Pfam" id="PF04191">
    <property type="entry name" value="PEMT"/>
    <property type="match status" value="1"/>
</dbReference>